<gene>
    <name evidence="2" type="ORF">MGAL_10B044975</name>
</gene>
<protein>
    <submittedName>
        <fullName evidence="2">Uncharacterized protein</fullName>
    </submittedName>
</protein>
<feature type="compositionally biased region" description="Polar residues" evidence="1">
    <location>
        <begin position="75"/>
        <end position="86"/>
    </location>
</feature>
<dbReference type="EMBL" id="UYJE01008254">
    <property type="protein sequence ID" value="VDI62451.1"/>
    <property type="molecule type" value="Genomic_DNA"/>
</dbReference>
<evidence type="ECO:0000313" key="2">
    <source>
        <dbReference type="EMBL" id="VDI62451.1"/>
    </source>
</evidence>
<dbReference type="AlphaFoldDB" id="A0A8B6GDK2"/>
<organism evidence="2 3">
    <name type="scientific">Mytilus galloprovincialis</name>
    <name type="common">Mediterranean mussel</name>
    <dbReference type="NCBI Taxonomy" id="29158"/>
    <lineage>
        <taxon>Eukaryota</taxon>
        <taxon>Metazoa</taxon>
        <taxon>Spiralia</taxon>
        <taxon>Lophotrochozoa</taxon>
        <taxon>Mollusca</taxon>
        <taxon>Bivalvia</taxon>
        <taxon>Autobranchia</taxon>
        <taxon>Pteriomorphia</taxon>
        <taxon>Mytilida</taxon>
        <taxon>Mytiloidea</taxon>
        <taxon>Mytilidae</taxon>
        <taxon>Mytilinae</taxon>
        <taxon>Mytilus</taxon>
    </lineage>
</organism>
<dbReference type="Proteomes" id="UP000596742">
    <property type="component" value="Unassembled WGS sequence"/>
</dbReference>
<accession>A0A8B6GDK2</accession>
<evidence type="ECO:0000256" key="1">
    <source>
        <dbReference type="SAM" id="MobiDB-lite"/>
    </source>
</evidence>
<comment type="caution">
    <text evidence="2">The sequence shown here is derived from an EMBL/GenBank/DDBJ whole genome shotgun (WGS) entry which is preliminary data.</text>
</comment>
<feature type="region of interest" description="Disordered" evidence="1">
    <location>
        <begin position="1"/>
        <end position="36"/>
    </location>
</feature>
<reference evidence="2" key="1">
    <citation type="submission" date="2018-11" db="EMBL/GenBank/DDBJ databases">
        <authorList>
            <person name="Alioto T."/>
            <person name="Alioto T."/>
        </authorList>
    </citation>
    <scope>NUCLEOTIDE SEQUENCE</scope>
</reference>
<evidence type="ECO:0000313" key="3">
    <source>
        <dbReference type="Proteomes" id="UP000596742"/>
    </source>
</evidence>
<proteinExistence type="predicted"/>
<keyword evidence="3" id="KW-1185">Reference proteome</keyword>
<sequence length="291" mass="32626">MPNKVLKKPGHTSTGNNQSQSRVQKRKRNPLPIIDPITGENIISDCICSMCASPMFSNTGCSGQCSDENTREPGHTSTGNNQSQSRAQKRKRNPLPIVDPKTGENIISDCICSMCVSPMFSNTGCSGQCSDENTRELKTIAKRRGITNYSRLGRADLTELVKKNIENAPVKEEIKIVDRRDSLKGVFGTITIEPLKQQDMVTFFASEVRIERPEEGTHIAFRNHKKLIRVPFVIYADFECFMEKVDTCQPNPSQAYTKAYQQHRPSGFCYRVKYAHGDYKDSVIYCGDDAA</sequence>
<feature type="compositionally biased region" description="Basic residues" evidence="1">
    <location>
        <begin position="1"/>
        <end position="10"/>
    </location>
</feature>
<dbReference type="OrthoDB" id="2331628at2759"/>
<feature type="compositionally biased region" description="Polar residues" evidence="1">
    <location>
        <begin position="11"/>
        <end position="22"/>
    </location>
</feature>
<name>A0A8B6GDK2_MYTGA</name>
<dbReference type="PANTHER" id="PTHR31511">
    <property type="entry name" value="PROTEIN CBG23764"/>
    <property type="match status" value="1"/>
</dbReference>
<dbReference type="PANTHER" id="PTHR31511:SF12">
    <property type="entry name" value="RHO TERMINATION FACTOR N-TERMINAL DOMAIN-CONTAINING PROTEIN"/>
    <property type="match status" value="1"/>
</dbReference>
<feature type="region of interest" description="Disordered" evidence="1">
    <location>
        <begin position="62"/>
        <end position="99"/>
    </location>
</feature>